<feature type="transmembrane region" description="Helical" evidence="7">
    <location>
        <begin position="109"/>
        <end position="128"/>
    </location>
</feature>
<proteinExistence type="inferred from homology"/>
<feature type="transmembrane region" description="Helical" evidence="7">
    <location>
        <begin position="74"/>
        <end position="97"/>
    </location>
</feature>
<dbReference type="InterPro" id="IPR051393">
    <property type="entry name" value="ABC_transporter_permease"/>
</dbReference>
<feature type="transmembrane region" description="Helical" evidence="7">
    <location>
        <begin position="266"/>
        <end position="286"/>
    </location>
</feature>
<dbReference type="GO" id="GO:0055085">
    <property type="term" value="P:transmembrane transport"/>
    <property type="evidence" value="ECO:0007669"/>
    <property type="project" value="InterPro"/>
</dbReference>
<dbReference type="Gene3D" id="1.20.58.370">
    <property type="entry name" value="MalF N-terminal region-like"/>
    <property type="match status" value="1"/>
</dbReference>
<dbReference type="GO" id="GO:0005886">
    <property type="term" value="C:plasma membrane"/>
    <property type="evidence" value="ECO:0007669"/>
    <property type="project" value="UniProtKB-SubCell"/>
</dbReference>
<dbReference type="Gene3D" id="1.10.3720.10">
    <property type="entry name" value="MetI-like"/>
    <property type="match status" value="1"/>
</dbReference>
<dbReference type="AlphaFoldDB" id="A0A4R1QYP7"/>
<feature type="domain" description="ABC transmembrane type-1" evidence="8">
    <location>
        <begin position="70"/>
        <end position="287"/>
    </location>
</feature>
<evidence type="ECO:0000313" key="10">
    <source>
        <dbReference type="Proteomes" id="UP000295718"/>
    </source>
</evidence>
<reference evidence="9 10" key="1">
    <citation type="submission" date="2019-03" db="EMBL/GenBank/DDBJ databases">
        <title>Genomic Encyclopedia of Type Strains, Phase IV (KMG-IV): sequencing the most valuable type-strain genomes for metagenomic binning, comparative biology and taxonomic classification.</title>
        <authorList>
            <person name="Goeker M."/>
        </authorList>
    </citation>
    <scope>NUCLEOTIDE SEQUENCE [LARGE SCALE GENOMIC DNA]</scope>
    <source>
        <strain evidence="9 10">DSM 100556</strain>
    </source>
</reference>
<keyword evidence="3" id="KW-1003">Cell membrane</keyword>
<protein>
    <submittedName>
        <fullName evidence="9">Carbohydrate ABC transporter membrane protein 1 (CUT1 family)</fullName>
    </submittedName>
</protein>
<sequence length="295" mass="33023">MRRSNKMLPWLYSLPALMLVGMIIVFPILYTGYISLTNMNLFHWFDFEIIGLSNYARALLKLDAGFLSALLTTILWTVVNIVLQVLLAYFIALALNAQGLKLSRLYKTLLMFPWAMPAYVSILLWRVGMYNTEFGLLNKLLAAMGLEKVNFLSENVPAFISCLALNLWMALPFMIMMIDGALQSIDKSYYESAQLDGAGFLAKNIYITVPALRGIIAPAVIMTTFTTFKQFDIVYLLTMQKGALSGATLQTIITYAHQNAFVSNNYGLSSAVSIIIFMLIICFSMGTNKGLKEED</sequence>
<dbReference type="InterPro" id="IPR035277">
    <property type="entry name" value="MalF_N"/>
</dbReference>
<keyword evidence="10" id="KW-1185">Reference proteome</keyword>
<evidence type="ECO:0000256" key="2">
    <source>
        <dbReference type="ARBA" id="ARBA00022448"/>
    </source>
</evidence>
<comment type="similarity">
    <text evidence="7">Belongs to the binding-protein-dependent transport system permease family.</text>
</comment>
<comment type="caution">
    <text evidence="9">The sequence shown here is derived from an EMBL/GenBank/DDBJ whole genome shotgun (WGS) entry which is preliminary data.</text>
</comment>
<dbReference type="CDD" id="cd06261">
    <property type="entry name" value="TM_PBP2"/>
    <property type="match status" value="1"/>
</dbReference>
<dbReference type="STRING" id="1469948.GCA_000732725_02328"/>
<feature type="transmembrane region" description="Helical" evidence="7">
    <location>
        <begin position="156"/>
        <end position="178"/>
    </location>
</feature>
<evidence type="ECO:0000313" key="9">
    <source>
        <dbReference type="EMBL" id="TCL58092.1"/>
    </source>
</evidence>
<dbReference type="Proteomes" id="UP000295718">
    <property type="component" value="Unassembled WGS sequence"/>
</dbReference>
<dbReference type="RefSeq" id="WP_031391012.1">
    <property type="nucleotide sequence ID" value="NZ_JPNB01000002.1"/>
</dbReference>
<evidence type="ECO:0000256" key="5">
    <source>
        <dbReference type="ARBA" id="ARBA00022989"/>
    </source>
</evidence>
<evidence type="ECO:0000256" key="1">
    <source>
        <dbReference type="ARBA" id="ARBA00004651"/>
    </source>
</evidence>
<dbReference type="PANTHER" id="PTHR30193">
    <property type="entry name" value="ABC TRANSPORTER PERMEASE PROTEIN"/>
    <property type="match status" value="1"/>
</dbReference>
<evidence type="ECO:0000256" key="6">
    <source>
        <dbReference type="ARBA" id="ARBA00023136"/>
    </source>
</evidence>
<gene>
    <name evidence="9" type="ORF">EDD76_107208</name>
</gene>
<dbReference type="PANTHER" id="PTHR30193:SF37">
    <property type="entry name" value="INNER MEMBRANE ABC TRANSPORTER PERMEASE PROTEIN YCJO"/>
    <property type="match status" value="1"/>
</dbReference>
<name>A0A4R1QYP7_9FIRM</name>
<feature type="transmembrane region" description="Helical" evidence="7">
    <location>
        <begin position="12"/>
        <end position="36"/>
    </location>
</feature>
<evidence type="ECO:0000256" key="4">
    <source>
        <dbReference type="ARBA" id="ARBA00022692"/>
    </source>
</evidence>
<keyword evidence="5 7" id="KW-1133">Transmembrane helix</keyword>
<dbReference type="InterPro" id="IPR035906">
    <property type="entry name" value="MetI-like_sf"/>
</dbReference>
<dbReference type="OrthoDB" id="9761387at2"/>
<accession>A0A4R1QYP7</accession>
<keyword evidence="4 7" id="KW-0812">Transmembrane</keyword>
<keyword evidence="6 7" id="KW-0472">Membrane</keyword>
<evidence type="ECO:0000256" key="3">
    <source>
        <dbReference type="ARBA" id="ARBA00022475"/>
    </source>
</evidence>
<dbReference type="EMBL" id="SLUO01000007">
    <property type="protein sequence ID" value="TCL58092.1"/>
    <property type="molecule type" value="Genomic_DNA"/>
</dbReference>
<keyword evidence="2 7" id="KW-0813">Transport</keyword>
<evidence type="ECO:0000259" key="8">
    <source>
        <dbReference type="PROSITE" id="PS50928"/>
    </source>
</evidence>
<dbReference type="SUPFAM" id="SSF160964">
    <property type="entry name" value="MalF N-terminal region-like"/>
    <property type="match status" value="1"/>
</dbReference>
<comment type="subcellular location">
    <subcellularLocation>
        <location evidence="1 7">Cell membrane</location>
        <topology evidence="1 7">Multi-pass membrane protein</topology>
    </subcellularLocation>
</comment>
<evidence type="ECO:0000256" key="7">
    <source>
        <dbReference type="RuleBase" id="RU363032"/>
    </source>
</evidence>
<dbReference type="Pfam" id="PF00528">
    <property type="entry name" value="BPD_transp_1"/>
    <property type="match status" value="1"/>
</dbReference>
<dbReference type="SUPFAM" id="SSF161098">
    <property type="entry name" value="MetI-like"/>
    <property type="match status" value="1"/>
</dbReference>
<dbReference type="InterPro" id="IPR000515">
    <property type="entry name" value="MetI-like"/>
</dbReference>
<dbReference type="PROSITE" id="PS50928">
    <property type="entry name" value="ABC_TM1"/>
    <property type="match status" value="1"/>
</dbReference>
<organism evidence="9 10">
    <name type="scientific">Kineothrix alysoides</name>
    <dbReference type="NCBI Taxonomy" id="1469948"/>
    <lineage>
        <taxon>Bacteria</taxon>
        <taxon>Bacillati</taxon>
        <taxon>Bacillota</taxon>
        <taxon>Clostridia</taxon>
        <taxon>Lachnospirales</taxon>
        <taxon>Lachnospiraceae</taxon>
        <taxon>Kineothrix</taxon>
    </lineage>
</organism>